<sequence length="106" mass="12245">MSEHLLTFHRKVQTIQSTNESLRSKAAECDKFQTRLSKIHTVGSRLKRRGNGSTNSDAERHQIPKYDLEQRSQRSWEQGFRCLLFEKGEVTFSRAQSTVLASSNIF</sequence>
<accession>A0A4Y2FJ62</accession>
<keyword evidence="2" id="KW-1185">Reference proteome</keyword>
<proteinExistence type="predicted"/>
<dbReference type="Proteomes" id="UP000499080">
    <property type="component" value="Unassembled WGS sequence"/>
</dbReference>
<dbReference type="EMBL" id="BGPR01000966">
    <property type="protein sequence ID" value="GBM41542.1"/>
    <property type="molecule type" value="Genomic_DNA"/>
</dbReference>
<name>A0A4Y2FJ62_ARAVE</name>
<dbReference type="AlphaFoldDB" id="A0A4Y2FJ62"/>
<reference evidence="1 2" key="1">
    <citation type="journal article" date="2019" name="Sci. Rep.">
        <title>Orb-weaving spider Araneus ventricosus genome elucidates the spidroin gene catalogue.</title>
        <authorList>
            <person name="Kono N."/>
            <person name="Nakamura H."/>
            <person name="Ohtoshi R."/>
            <person name="Moran D.A.P."/>
            <person name="Shinohara A."/>
            <person name="Yoshida Y."/>
            <person name="Fujiwara M."/>
            <person name="Mori M."/>
            <person name="Tomita M."/>
            <person name="Arakawa K."/>
        </authorList>
    </citation>
    <scope>NUCLEOTIDE SEQUENCE [LARGE SCALE GENOMIC DNA]</scope>
</reference>
<gene>
    <name evidence="1" type="ORF">AVEN_32342_1</name>
</gene>
<comment type="caution">
    <text evidence="1">The sequence shown here is derived from an EMBL/GenBank/DDBJ whole genome shotgun (WGS) entry which is preliminary data.</text>
</comment>
<evidence type="ECO:0000313" key="2">
    <source>
        <dbReference type="Proteomes" id="UP000499080"/>
    </source>
</evidence>
<protein>
    <submittedName>
        <fullName evidence="1">Uncharacterized protein</fullName>
    </submittedName>
</protein>
<organism evidence="1 2">
    <name type="scientific">Araneus ventricosus</name>
    <name type="common">Orbweaver spider</name>
    <name type="synonym">Epeira ventricosa</name>
    <dbReference type="NCBI Taxonomy" id="182803"/>
    <lineage>
        <taxon>Eukaryota</taxon>
        <taxon>Metazoa</taxon>
        <taxon>Ecdysozoa</taxon>
        <taxon>Arthropoda</taxon>
        <taxon>Chelicerata</taxon>
        <taxon>Arachnida</taxon>
        <taxon>Araneae</taxon>
        <taxon>Araneomorphae</taxon>
        <taxon>Entelegynae</taxon>
        <taxon>Araneoidea</taxon>
        <taxon>Araneidae</taxon>
        <taxon>Araneus</taxon>
    </lineage>
</organism>
<evidence type="ECO:0000313" key="1">
    <source>
        <dbReference type="EMBL" id="GBM41542.1"/>
    </source>
</evidence>